<keyword evidence="5" id="KW-0175">Coiled coil</keyword>
<protein>
    <submittedName>
        <fullName evidence="7">ATPase putative</fullName>
    </submittedName>
</protein>
<evidence type="ECO:0000256" key="4">
    <source>
        <dbReference type="RuleBase" id="RU003651"/>
    </source>
</evidence>
<dbReference type="HOGENOM" id="CLU_037915_0_0_1"/>
<evidence type="ECO:0000256" key="5">
    <source>
        <dbReference type="SAM" id="Coils"/>
    </source>
</evidence>
<organism evidence="7">
    <name type="scientific">Albugo laibachii Nc14</name>
    <dbReference type="NCBI Taxonomy" id="890382"/>
    <lineage>
        <taxon>Eukaryota</taxon>
        <taxon>Sar</taxon>
        <taxon>Stramenopiles</taxon>
        <taxon>Oomycota</taxon>
        <taxon>Peronosporomycetes</taxon>
        <taxon>Albuginales</taxon>
        <taxon>Albuginaceae</taxon>
        <taxon>Albugo</taxon>
    </lineage>
</organism>
<dbReference type="SMART" id="SM00382">
    <property type="entry name" value="AAA"/>
    <property type="match status" value="1"/>
</dbReference>
<evidence type="ECO:0000256" key="2">
    <source>
        <dbReference type="ARBA" id="ARBA00022741"/>
    </source>
</evidence>
<dbReference type="PANTHER" id="PTHR23073">
    <property type="entry name" value="26S PROTEASOME REGULATORY SUBUNIT"/>
    <property type="match status" value="1"/>
</dbReference>
<accession>F0VZC5</accession>
<dbReference type="GO" id="GO:0016887">
    <property type="term" value="F:ATP hydrolysis activity"/>
    <property type="evidence" value="ECO:0007669"/>
    <property type="project" value="InterPro"/>
</dbReference>
<dbReference type="InterPro" id="IPR050221">
    <property type="entry name" value="26S_Proteasome_ATPase"/>
</dbReference>
<sequence length="551" mass="61128">MRSLPQILWSRLHRSGSHYFRATQNRCSIALTPLSINKHRGCWLSSIAAAVTVTGTSIYYVEQENLVFLESYTAPDDSKKENEYDRTIERLRNEITEFRNRLSQSGQLPPHYPIPKLSITRINAPNGIPTLRIAFNCPSFVQTQLILGNFVASLQNSGTDTSIQVHASDSGGPDAPLLNYLLRNGNGSFHMLPNIRGGTALDSSFVLYKDEALSSGEINAVVDAYKALFSGHNVAAFKHELMLRTRAHSRHQKQQSGSNSKESALEQLQSLGLEVYNSKSEDESALDWNSLAGYDDVKKEIEDTIVLALQNPDLYDQIARSTRCRYESNRPRAVLFEGPPGTGKTLTARIIAQQAGIPMIHIPVEAVVSKWYGESEKKLSTIFDACEQLDGAIIFIDEIDALAGDRSGGIHEASRRILSVLLQKVEGFESAQKTTVICATNRKEDLDAALLSRFDLCIRYDLPDQSTRTAIFKRYAKQLSDEELEKLSSLSSGLSCRAIKEICEYAERKWASQVLRGEKSGNLPTIDAYLNATNAHVMGVGHQAPPDVYEA</sequence>
<dbReference type="EMBL" id="FR824047">
    <property type="protein sequence ID" value="CCA14155.1"/>
    <property type="molecule type" value="Genomic_DNA"/>
</dbReference>
<dbReference type="InterPro" id="IPR027417">
    <property type="entry name" value="P-loop_NTPase"/>
</dbReference>
<dbReference type="InterPro" id="IPR003960">
    <property type="entry name" value="ATPase_AAA_CS"/>
</dbReference>
<evidence type="ECO:0000259" key="6">
    <source>
        <dbReference type="SMART" id="SM00382"/>
    </source>
</evidence>
<feature type="domain" description="AAA+ ATPase" evidence="6">
    <location>
        <begin position="330"/>
        <end position="464"/>
    </location>
</feature>
<dbReference type="Gene3D" id="3.40.50.300">
    <property type="entry name" value="P-loop containing nucleotide triphosphate hydrolases"/>
    <property type="match status" value="1"/>
</dbReference>
<dbReference type="SUPFAM" id="SSF52540">
    <property type="entry name" value="P-loop containing nucleoside triphosphate hydrolases"/>
    <property type="match status" value="1"/>
</dbReference>
<comment type="similarity">
    <text evidence="1 4">Belongs to the AAA ATPase family.</text>
</comment>
<keyword evidence="3 4" id="KW-0067">ATP-binding</keyword>
<evidence type="ECO:0000313" key="7">
    <source>
        <dbReference type="EMBL" id="CCA14155.1"/>
    </source>
</evidence>
<reference evidence="7" key="2">
    <citation type="submission" date="2011-02" db="EMBL/GenBank/DDBJ databases">
        <authorList>
            <person name="MacLean D."/>
        </authorList>
    </citation>
    <scope>NUCLEOTIDE SEQUENCE</scope>
</reference>
<feature type="coiled-coil region" evidence="5">
    <location>
        <begin position="81"/>
        <end position="108"/>
    </location>
</feature>
<name>F0VZC5_9STRA</name>
<evidence type="ECO:0000256" key="1">
    <source>
        <dbReference type="ARBA" id="ARBA00006914"/>
    </source>
</evidence>
<dbReference type="Pfam" id="PF00004">
    <property type="entry name" value="AAA"/>
    <property type="match status" value="1"/>
</dbReference>
<dbReference type="InterPro" id="IPR003959">
    <property type="entry name" value="ATPase_AAA_core"/>
</dbReference>
<dbReference type="InterPro" id="IPR003593">
    <property type="entry name" value="AAA+_ATPase"/>
</dbReference>
<evidence type="ECO:0000256" key="3">
    <source>
        <dbReference type="ARBA" id="ARBA00022840"/>
    </source>
</evidence>
<dbReference type="GO" id="GO:0005524">
    <property type="term" value="F:ATP binding"/>
    <property type="evidence" value="ECO:0007669"/>
    <property type="project" value="UniProtKB-KW"/>
</dbReference>
<proteinExistence type="inferred from homology"/>
<gene>
    <name evidence="7" type="primary">AlNc14C2G263</name>
    <name evidence="7" type="ORF">ALNC14_002980</name>
</gene>
<dbReference type="PROSITE" id="PS00674">
    <property type="entry name" value="AAA"/>
    <property type="match status" value="1"/>
</dbReference>
<dbReference type="AlphaFoldDB" id="F0VZC5"/>
<reference evidence="7" key="1">
    <citation type="journal article" date="2011" name="PLoS Biol.">
        <title>Gene gain and loss during evolution of obligate parasitism in the white rust pathogen of Arabidopsis thaliana.</title>
        <authorList>
            <person name="Kemen E."/>
            <person name="Gardiner A."/>
            <person name="Schultz-Larsen T."/>
            <person name="Kemen A.C."/>
            <person name="Balmuth A.L."/>
            <person name="Robert-Seilaniantz A."/>
            <person name="Bailey K."/>
            <person name="Holub E."/>
            <person name="Studholme D.J."/>
            <person name="Maclean D."/>
            <person name="Jones J.D."/>
        </authorList>
    </citation>
    <scope>NUCLEOTIDE SEQUENCE</scope>
</reference>
<keyword evidence="2 4" id="KW-0547">Nucleotide-binding</keyword>